<reference key="1">
    <citation type="submission" date="2009-07" db="EMBL/GenBank/DDBJ databases">
        <authorList>
            <person name="Genoscope - CEA"/>
        </authorList>
    </citation>
    <scope>NUCLEOTIDE SEQUENCE</scope>
    <source>
        <strain>3As</strain>
    </source>
</reference>
<dbReference type="AlphaFoldDB" id="D6CTU5"/>
<dbReference type="RefSeq" id="WP_013106022.1">
    <property type="nucleotide sequence ID" value="NC_014145.1"/>
</dbReference>
<name>D6CTU5_THIA3</name>
<evidence type="ECO:0000313" key="2">
    <source>
        <dbReference type="Proteomes" id="UP000002372"/>
    </source>
</evidence>
<reference evidence="2" key="2">
    <citation type="journal article" date="2010" name="PLoS Genet.">
        <title>Structure, function, and evolution of the Thiomonas spp. genome.</title>
        <authorList>
            <person name="Arsene-Ploetze F."/>
            <person name="Koechler S."/>
            <person name="Marchal M."/>
            <person name="Coppee J.Y."/>
            <person name="Chandler M."/>
            <person name="Bonnefoy V."/>
            <person name="Brochier-Armanet C."/>
            <person name="Barakat M."/>
            <person name="Barbe V."/>
            <person name="Battaglia-Brunet F."/>
            <person name="Bruneel O."/>
            <person name="Bryan C.G."/>
            <person name="Cleiss-Arnold J."/>
            <person name="Cruveiller S."/>
            <person name="Erhardt M."/>
            <person name="Heinrich-Salmeron A."/>
            <person name="Hommais F."/>
            <person name="Joulian C."/>
            <person name="Krin E."/>
            <person name="Lieutaud A."/>
            <person name="Lievremont D."/>
            <person name="Michel C."/>
            <person name="Muller D."/>
            <person name="Ortet P."/>
            <person name="Proux C."/>
            <person name="Siguier P."/>
            <person name="Roche D."/>
            <person name="Rouy Z."/>
            <person name="Salvignol G."/>
            <person name="Slyemi D."/>
            <person name="Talla E."/>
            <person name="Weiss S."/>
            <person name="Weissenbach J."/>
            <person name="Medigue C."/>
            <person name="Bertin P.N."/>
        </authorList>
    </citation>
    <scope>NUCLEOTIDE SEQUENCE [LARGE SCALE GENOMIC DNA]</scope>
    <source>
        <strain evidence="2">DSM 22701 / CIP 110005 / 3As</strain>
    </source>
</reference>
<dbReference type="HOGENOM" id="CLU_2572788_0_0_4"/>
<accession>D6CTU5</accession>
<sequence>MVLAGRILRLRGHRIACAPGEAYPLGVLRAVLALPADLREVLRAEVDFLESLGPHAAPSEVIRERWAERLPDTPADHDTNT</sequence>
<proteinExistence type="predicted"/>
<dbReference type="EMBL" id="FP475956">
    <property type="protein sequence ID" value="CAZ88714.1"/>
    <property type="molecule type" value="Genomic_DNA"/>
</dbReference>
<dbReference type="Proteomes" id="UP000002372">
    <property type="component" value="Chromosome"/>
</dbReference>
<evidence type="ECO:0000313" key="1">
    <source>
        <dbReference type="EMBL" id="CAZ88714.1"/>
    </source>
</evidence>
<dbReference type="OrthoDB" id="9909659at2"/>
<organism evidence="1 2">
    <name type="scientific">Thiomonas arsenitoxydans (strain DSM 22701 / CIP 110005 / 3As)</name>
    <dbReference type="NCBI Taxonomy" id="426114"/>
    <lineage>
        <taxon>Bacteria</taxon>
        <taxon>Pseudomonadati</taxon>
        <taxon>Pseudomonadota</taxon>
        <taxon>Betaproteobacteria</taxon>
        <taxon>Burkholderiales</taxon>
        <taxon>Thiomonas</taxon>
    </lineage>
</organism>
<dbReference type="KEGG" id="thi:THI_2057"/>
<gene>
    <name evidence="1" type="ordered locus">THI_2057</name>
</gene>
<protein>
    <submittedName>
        <fullName evidence="1">Uncharacterized protein</fullName>
    </submittedName>
</protein>